<keyword evidence="6" id="KW-0067">ATP-binding</keyword>
<dbReference type="PANTHER" id="PTHR43527:SF2">
    <property type="entry name" value="4-DIPHOSPHOCYTIDYL-2-C-METHYL-D-ERYTHRITOL KINASE, CHLOROPLASTIC"/>
    <property type="match status" value="1"/>
</dbReference>
<dbReference type="InterPro" id="IPR006204">
    <property type="entry name" value="GHMP_kinase_N_dom"/>
</dbReference>
<keyword evidence="4" id="KW-0547">Nucleotide-binding</keyword>
<sequence length="325" mass="35200">MTIPDVNQFTPITLEIPAKLNLYLHAGALRKDGYHDITMVYQAISLYDTMTISPAQDPPKFTMTVSGIDSNRIPADSRNLVIKAAQRLANIAGISSQALHFDLVKSIPTEAGLGGGSADAAAALVGCNQIWKTGLDNEQLMEIGGQIGEDVPFFIRGLVGIGTGYHQPVIPVDVAAESMRTWHWVLGIMPRGLSTKLVFDRSDRFISRRIESGEILSSQCDQLEKCLGVDWGNTPFRLLTPYLDNNLQEVAEDLDSDIGVALQMGREAGAIVSLMAGTGTTCLFLAGDEEHAERLADGLSGKNIFRRVVRAVGPVEGVRLKDQSH</sequence>
<evidence type="ECO:0000256" key="7">
    <source>
        <dbReference type="ARBA" id="ARBA00023011"/>
    </source>
</evidence>
<dbReference type="Pfam" id="PF08544">
    <property type="entry name" value="GHMP_kinases_C"/>
    <property type="match status" value="1"/>
</dbReference>
<dbReference type="InterPro" id="IPR013750">
    <property type="entry name" value="GHMP_kinase_C_dom"/>
</dbReference>
<evidence type="ECO:0000256" key="9">
    <source>
        <dbReference type="ARBA" id="ARBA00023221"/>
    </source>
</evidence>
<keyword evidence="7" id="KW-0752">Steroid biosynthesis</keyword>
<dbReference type="InterPro" id="IPR004424">
    <property type="entry name" value="IspE"/>
</dbReference>
<organism evidence="13 14">
    <name type="scientific">Aspergillus pseudotamarii</name>
    <dbReference type="NCBI Taxonomy" id="132259"/>
    <lineage>
        <taxon>Eukaryota</taxon>
        <taxon>Fungi</taxon>
        <taxon>Dikarya</taxon>
        <taxon>Ascomycota</taxon>
        <taxon>Pezizomycotina</taxon>
        <taxon>Eurotiomycetes</taxon>
        <taxon>Eurotiomycetidae</taxon>
        <taxon>Eurotiales</taxon>
        <taxon>Aspergillaceae</taxon>
        <taxon>Aspergillus</taxon>
        <taxon>Aspergillus subgen. Circumdati</taxon>
    </lineage>
</organism>
<keyword evidence="5 13" id="KW-0418">Kinase</keyword>
<keyword evidence="9" id="KW-0443">Lipid metabolism</keyword>
<dbReference type="SUPFAM" id="SSF54211">
    <property type="entry name" value="Ribosomal protein S5 domain 2-like"/>
    <property type="match status" value="1"/>
</dbReference>
<comment type="similarity">
    <text evidence="1">Belongs to the GHMP kinase family. IspE subfamily.</text>
</comment>
<evidence type="ECO:0000256" key="8">
    <source>
        <dbReference type="ARBA" id="ARBA00023166"/>
    </source>
</evidence>
<dbReference type="Gene3D" id="3.30.70.890">
    <property type="entry name" value="GHMP kinase, C-terminal domain"/>
    <property type="match status" value="1"/>
</dbReference>
<feature type="domain" description="GHMP kinase C-terminal" evidence="12">
    <location>
        <begin position="244"/>
        <end position="300"/>
    </location>
</feature>
<keyword evidence="7" id="KW-0756">Sterol biosynthesis</keyword>
<gene>
    <name evidence="13" type="ORF">BDV38DRAFT_291130</name>
</gene>
<protein>
    <recommendedName>
        <fullName evidence="2">4-(cytidine 5'-diphospho)-2-C-methyl-D-erythritol kinase</fullName>
        <ecNumber evidence="2">2.7.1.148</ecNumber>
    </recommendedName>
    <alternativeName>
        <fullName evidence="10">4-(cytidine-5'-diphospho)-2-C-methyl-D-erythritol kinase</fullName>
    </alternativeName>
</protein>
<dbReference type="GeneID" id="43645879"/>
<feature type="domain" description="GHMP kinase N-terminal" evidence="11">
    <location>
        <begin position="79"/>
        <end position="157"/>
    </location>
</feature>
<evidence type="ECO:0000259" key="11">
    <source>
        <dbReference type="Pfam" id="PF00288"/>
    </source>
</evidence>
<keyword evidence="14" id="KW-1185">Reference proteome</keyword>
<dbReference type="InterPro" id="IPR020568">
    <property type="entry name" value="Ribosomal_Su5_D2-typ_SF"/>
</dbReference>
<dbReference type="Gene3D" id="3.30.230.10">
    <property type="match status" value="1"/>
</dbReference>
<dbReference type="GO" id="GO:0016114">
    <property type="term" value="P:terpenoid biosynthetic process"/>
    <property type="evidence" value="ECO:0007669"/>
    <property type="project" value="InterPro"/>
</dbReference>
<dbReference type="AlphaFoldDB" id="A0A5N6T0H1"/>
<accession>A0A5N6T0H1</accession>
<dbReference type="RefSeq" id="XP_031915910.1">
    <property type="nucleotide sequence ID" value="XM_032061669.1"/>
</dbReference>
<evidence type="ECO:0000256" key="3">
    <source>
        <dbReference type="ARBA" id="ARBA00022679"/>
    </source>
</evidence>
<dbReference type="PIRSF" id="PIRSF010376">
    <property type="entry name" value="IspE"/>
    <property type="match status" value="1"/>
</dbReference>
<keyword evidence="3" id="KW-0808">Transferase</keyword>
<dbReference type="Pfam" id="PF00288">
    <property type="entry name" value="GHMP_kinases_N"/>
    <property type="match status" value="1"/>
</dbReference>
<evidence type="ECO:0000256" key="1">
    <source>
        <dbReference type="ARBA" id="ARBA00009684"/>
    </source>
</evidence>
<dbReference type="InterPro" id="IPR014721">
    <property type="entry name" value="Ribsml_uS5_D2-typ_fold_subgr"/>
</dbReference>
<evidence type="ECO:0000313" key="14">
    <source>
        <dbReference type="Proteomes" id="UP000325672"/>
    </source>
</evidence>
<evidence type="ECO:0000256" key="4">
    <source>
        <dbReference type="ARBA" id="ARBA00022741"/>
    </source>
</evidence>
<dbReference type="EMBL" id="ML743564">
    <property type="protein sequence ID" value="KAE8139847.1"/>
    <property type="molecule type" value="Genomic_DNA"/>
</dbReference>
<dbReference type="GO" id="GO:0050515">
    <property type="term" value="F:4-(cytidine 5'-diphospho)-2-C-methyl-D-erythritol kinase activity"/>
    <property type="evidence" value="ECO:0007669"/>
    <property type="project" value="UniProtKB-EC"/>
</dbReference>
<dbReference type="GO" id="GO:0005524">
    <property type="term" value="F:ATP binding"/>
    <property type="evidence" value="ECO:0007669"/>
    <property type="project" value="UniProtKB-KW"/>
</dbReference>
<reference evidence="13 14" key="1">
    <citation type="submission" date="2019-04" db="EMBL/GenBank/DDBJ databases">
        <title>Friends and foes A comparative genomics study of 23 Aspergillus species from section Flavi.</title>
        <authorList>
            <consortium name="DOE Joint Genome Institute"/>
            <person name="Kjaerbolling I."/>
            <person name="Vesth T."/>
            <person name="Frisvad J.C."/>
            <person name="Nybo J.L."/>
            <person name="Theobald S."/>
            <person name="Kildgaard S."/>
            <person name="Isbrandt T."/>
            <person name="Kuo A."/>
            <person name="Sato A."/>
            <person name="Lyhne E.K."/>
            <person name="Kogle M.E."/>
            <person name="Wiebenga A."/>
            <person name="Kun R.S."/>
            <person name="Lubbers R.J."/>
            <person name="Makela M.R."/>
            <person name="Barry K."/>
            <person name="Chovatia M."/>
            <person name="Clum A."/>
            <person name="Daum C."/>
            <person name="Haridas S."/>
            <person name="He G."/>
            <person name="LaButti K."/>
            <person name="Lipzen A."/>
            <person name="Mondo S."/>
            <person name="Riley R."/>
            <person name="Salamov A."/>
            <person name="Simmons B.A."/>
            <person name="Magnuson J.K."/>
            <person name="Henrissat B."/>
            <person name="Mortensen U.H."/>
            <person name="Larsen T.O."/>
            <person name="Devries R.P."/>
            <person name="Grigoriev I.V."/>
            <person name="Machida M."/>
            <person name="Baker S.E."/>
            <person name="Andersen M.R."/>
        </authorList>
    </citation>
    <scope>NUCLEOTIDE SEQUENCE [LARGE SCALE GENOMIC DNA]</scope>
    <source>
        <strain evidence="13 14">CBS 117625</strain>
    </source>
</reference>
<dbReference type="Proteomes" id="UP000325672">
    <property type="component" value="Unassembled WGS sequence"/>
</dbReference>
<dbReference type="OrthoDB" id="3191556at2759"/>
<keyword evidence="7" id="KW-0444">Lipid biosynthesis</keyword>
<dbReference type="InterPro" id="IPR036554">
    <property type="entry name" value="GHMP_kinase_C_sf"/>
</dbReference>
<evidence type="ECO:0000259" key="12">
    <source>
        <dbReference type="Pfam" id="PF08544"/>
    </source>
</evidence>
<evidence type="ECO:0000256" key="10">
    <source>
        <dbReference type="ARBA" id="ARBA00032554"/>
    </source>
</evidence>
<proteinExistence type="inferred from homology"/>
<evidence type="ECO:0000256" key="2">
    <source>
        <dbReference type="ARBA" id="ARBA00012052"/>
    </source>
</evidence>
<dbReference type="PANTHER" id="PTHR43527">
    <property type="entry name" value="4-DIPHOSPHOCYTIDYL-2-C-METHYL-D-ERYTHRITOL KINASE, CHLOROPLASTIC"/>
    <property type="match status" value="1"/>
</dbReference>
<dbReference type="NCBIfam" id="TIGR00154">
    <property type="entry name" value="ispE"/>
    <property type="match status" value="1"/>
</dbReference>
<evidence type="ECO:0000313" key="13">
    <source>
        <dbReference type="EMBL" id="KAE8139847.1"/>
    </source>
</evidence>
<dbReference type="HAMAP" id="MF_00061">
    <property type="entry name" value="IspE"/>
    <property type="match status" value="1"/>
</dbReference>
<name>A0A5N6T0H1_ASPPS</name>
<keyword evidence="8" id="KW-1207">Sterol metabolism</keyword>
<dbReference type="EC" id="2.7.1.148" evidence="2"/>
<keyword evidence="9" id="KW-0753">Steroid metabolism</keyword>
<evidence type="ECO:0000256" key="6">
    <source>
        <dbReference type="ARBA" id="ARBA00022840"/>
    </source>
</evidence>
<dbReference type="GO" id="GO:0016126">
    <property type="term" value="P:sterol biosynthetic process"/>
    <property type="evidence" value="ECO:0007669"/>
    <property type="project" value="UniProtKB-KW"/>
</dbReference>
<evidence type="ECO:0000256" key="5">
    <source>
        <dbReference type="ARBA" id="ARBA00022777"/>
    </source>
</evidence>
<dbReference type="SUPFAM" id="SSF55060">
    <property type="entry name" value="GHMP Kinase, C-terminal domain"/>
    <property type="match status" value="1"/>
</dbReference>